<keyword evidence="3" id="KW-1185">Reference proteome</keyword>
<feature type="compositionally biased region" description="Pro residues" evidence="1">
    <location>
        <begin position="364"/>
        <end position="373"/>
    </location>
</feature>
<evidence type="ECO:0000313" key="2">
    <source>
        <dbReference type="EMBL" id="MBB1242197.1"/>
    </source>
</evidence>
<dbReference type="Gene3D" id="3.40.50.10540">
    <property type="entry name" value="Crotonobetainyl-coa:carnitine coa-transferase, domain 1"/>
    <property type="match status" value="1"/>
</dbReference>
<proteinExistence type="predicted"/>
<dbReference type="SUPFAM" id="SSF89796">
    <property type="entry name" value="CoA-transferase family III (CaiB/BaiF)"/>
    <property type="match status" value="1"/>
</dbReference>
<protein>
    <submittedName>
        <fullName evidence="2">CoA transferase</fullName>
    </submittedName>
</protein>
<feature type="compositionally biased region" description="Low complexity" evidence="1">
    <location>
        <begin position="374"/>
        <end position="397"/>
    </location>
</feature>
<dbReference type="EMBL" id="WMLF01000008">
    <property type="protein sequence ID" value="MBB1242197.1"/>
    <property type="molecule type" value="Genomic_DNA"/>
</dbReference>
<dbReference type="Gene3D" id="3.30.1540.10">
    <property type="entry name" value="formyl-coa transferase, domain 3"/>
    <property type="match status" value="1"/>
</dbReference>
<feature type="region of interest" description="Disordered" evidence="1">
    <location>
        <begin position="315"/>
        <end position="415"/>
    </location>
</feature>
<dbReference type="InterPro" id="IPR003673">
    <property type="entry name" value="CoA-Trfase_fam_III"/>
</dbReference>
<comment type="caution">
    <text evidence="2">The sequence shown here is derived from an EMBL/GenBank/DDBJ whole genome shotgun (WGS) entry which is preliminary data.</text>
</comment>
<evidence type="ECO:0000313" key="3">
    <source>
        <dbReference type="Proteomes" id="UP000766698"/>
    </source>
</evidence>
<dbReference type="InterPro" id="IPR044855">
    <property type="entry name" value="CoA-Trfase_III_dom3_sf"/>
</dbReference>
<dbReference type="InterPro" id="IPR023606">
    <property type="entry name" value="CoA-Trfase_III_dom_1_sf"/>
</dbReference>
<name>A0ABR6EA25_9ACTN</name>
<evidence type="ECO:0000256" key="1">
    <source>
        <dbReference type="SAM" id="MobiDB-lite"/>
    </source>
</evidence>
<dbReference type="PANTHER" id="PTHR48228">
    <property type="entry name" value="SUCCINYL-COA--D-CITRAMALATE COA-TRANSFERASE"/>
    <property type="match status" value="1"/>
</dbReference>
<dbReference type="InterPro" id="IPR050509">
    <property type="entry name" value="CoA-transferase_III"/>
</dbReference>
<dbReference type="GO" id="GO:0016740">
    <property type="term" value="F:transferase activity"/>
    <property type="evidence" value="ECO:0007669"/>
    <property type="project" value="UniProtKB-KW"/>
</dbReference>
<gene>
    <name evidence="2" type="ORF">GL263_01180</name>
</gene>
<sequence length="415" mass="43428">MENPVTGGPLRGLRVLELAAIGPAPFACMLLADLGADVVRIDRPGVPRAFGDWHRVLDRGRRSIALDLKDPADVRTVLRLVERSDVLVEGFRPGVTERLGLGPADCLARNPGLVYGRMTGWGQDGPLASAPGHDINYLALSGALAAIGEDGGPPVPPLNLLGDFAGGGLPLAFGIMAALYERRASGLGQVVDAAITDGTASMLGMLSAMLGAGSWRSERGRNVLDGGAPHYGVYRCADGGYVAVGALEDRFYRCLLTGLGLSPQEVPDRSDQAAWPALRGVFAARFATRTRDEWARHFEGTDACVTPVLSLAEAARHPHQRARGTYREVDGVIQPAPMPRFSRTPAPGHRPPGRPADAPTTPADAPPASPADAPPASRVDVPAASPAVAAASSGVAVGLKSRVATWPSDCDRRQP</sequence>
<organism evidence="2 3">
    <name type="scientific">Streptomyces durbertensis</name>
    <dbReference type="NCBI Taxonomy" id="2448886"/>
    <lineage>
        <taxon>Bacteria</taxon>
        <taxon>Bacillati</taxon>
        <taxon>Actinomycetota</taxon>
        <taxon>Actinomycetes</taxon>
        <taxon>Kitasatosporales</taxon>
        <taxon>Streptomycetaceae</taxon>
        <taxon>Streptomyces</taxon>
    </lineage>
</organism>
<dbReference type="PANTHER" id="PTHR48228:SF5">
    <property type="entry name" value="ALPHA-METHYLACYL-COA RACEMASE"/>
    <property type="match status" value="1"/>
</dbReference>
<dbReference type="Proteomes" id="UP000766698">
    <property type="component" value="Unassembled WGS sequence"/>
</dbReference>
<reference evidence="3" key="1">
    <citation type="journal article" date="2020" name="Syst. Appl. Microbiol.">
        <title>Streptomyces alkaliterrae sp. nov., isolated from an alkaline soil, and emended descriptions of Streptomyces alkaliphilus, Streptomyces calidiresistens and Streptomyces durbertensis.</title>
        <authorList>
            <person name="Swiecimska M."/>
            <person name="Golinska P."/>
            <person name="Nouioui I."/>
            <person name="Wypij M."/>
            <person name="Rai M."/>
            <person name="Sangal V."/>
            <person name="Goodfellow M."/>
        </authorList>
    </citation>
    <scope>NUCLEOTIDE SEQUENCE [LARGE SCALE GENOMIC DNA]</scope>
    <source>
        <strain evidence="3">DSM 104538</strain>
    </source>
</reference>
<keyword evidence="2" id="KW-0808">Transferase</keyword>
<dbReference type="Pfam" id="PF02515">
    <property type="entry name" value="CoA_transf_3"/>
    <property type="match status" value="1"/>
</dbReference>
<accession>A0ABR6EA25</accession>
<dbReference type="RefSeq" id="WP_182853628.1">
    <property type="nucleotide sequence ID" value="NZ_WMLF01000008.1"/>
</dbReference>